<dbReference type="EMBL" id="JACIEA010000001">
    <property type="protein sequence ID" value="MBB3942077.1"/>
    <property type="molecule type" value="Genomic_DNA"/>
</dbReference>
<dbReference type="Pfam" id="PF13460">
    <property type="entry name" value="NAD_binding_10"/>
    <property type="match status" value="1"/>
</dbReference>
<evidence type="ECO:0000313" key="2">
    <source>
        <dbReference type="EMBL" id="MBB3942077.1"/>
    </source>
</evidence>
<feature type="domain" description="NAD(P)-binding" evidence="1">
    <location>
        <begin position="8"/>
        <end position="148"/>
    </location>
</feature>
<dbReference type="RefSeq" id="WP_183939376.1">
    <property type="nucleotide sequence ID" value="NZ_BAABBG010000001.1"/>
</dbReference>
<dbReference type="InterPro" id="IPR051783">
    <property type="entry name" value="NAD(P)-dependent_oxidoreduct"/>
</dbReference>
<dbReference type="PANTHER" id="PTHR48079">
    <property type="entry name" value="PROTEIN YEEZ"/>
    <property type="match status" value="1"/>
</dbReference>
<protein>
    <submittedName>
        <fullName evidence="2">Nucleoside-diphosphate-sugar epimerase</fullName>
    </submittedName>
</protein>
<dbReference type="AlphaFoldDB" id="A0A840AYH9"/>
<dbReference type="Proteomes" id="UP000581447">
    <property type="component" value="Unassembled WGS sequence"/>
</dbReference>
<dbReference type="PANTHER" id="PTHR48079:SF6">
    <property type="entry name" value="NAD(P)-BINDING DOMAIN-CONTAINING PROTEIN-RELATED"/>
    <property type="match status" value="1"/>
</dbReference>
<sequence length="302" mass="32005">MKTVALTGATGFVGRITLDRLIAAGWHVRALTRRDQHKKAGVSWVHGSLNDTASLSELCTGADAVLHVAGVVNAPDAAGFESGNVTGTAHILAAAQLAGISRFVCVSSLAARHPELSMYGASKATAEALVRTSSLDWTVIRPPGVYGPGDTEMFDMFRIAAKGWALLPPRGKVSVIHVDDLARLLVILLSADNVSKCVFEADDGTAGGWSHAGFAKAIGAAVGRDVITVHAPAFLLKMAGWADRAVRGAKAKLTPDRANYLAHPDWTINRDAAPEPQLWQPEIATPKGLKDTASWYRAQGWM</sequence>
<accession>A0A840AYH9</accession>
<dbReference type="GO" id="GO:0005737">
    <property type="term" value="C:cytoplasm"/>
    <property type="evidence" value="ECO:0007669"/>
    <property type="project" value="TreeGrafter"/>
</dbReference>
<evidence type="ECO:0000313" key="3">
    <source>
        <dbReference type="Proteomes" id="UP000581447"/>
    </source>
</evidence>
<dbReference type="GO" id="GO:0004029">
    <property type="term" value="F:aldehyde dehydrogenase (NAD+) activity"/>
    <property type="evidence" value="ECO:0007669"/>
    <property type="project" value="TreeGrafter"/>
</dbReference>
<organism evidence="2 3">
    <name type="scientific">Sphingorhabdus rigui</name>
    <dbReference type="NCBI Taxonomy" id="1282858"/>
    <lineage>
        <taxon>Bacteria</taxon>
        <taxon>Pseudomonadati</taxon>
        <taxon>Pseudomonadota</taxon>
        <taxon>Alphaproteobacteria</taxon>
        <taxon>Sphingomonadales</taxon>
        <taxon>Sphingomonadaceae</taxon>
        <taxon>Sphingorhabdus</taxon>
    </lineage>
</organism>
<dbReference type="InterPro" id="IPR016040">
    <property type="entry name" value="NAD(P)-bd_dom"/>
</dbReference>
<proteinExistence type="predicted"/>
<name>A0A840AYH9_9SPHN</name>
<gene>
    <name evidence="2" type="ORF">GGR91_000299</name>
</gene>
<dbReference type="SUPFAM" id="SSF51735">
    <property type="entry name" value="NAD(P)-binding Rossmann-fold domains"/>
    <property type="match status" value="1"/>
</dbReference>
<dbReference type="InterPro" id="IPR036291">
    <property type="entry name" value="NAD(P)-bd_dom_sf"/>
</dbReference>
<comment type="caution">
    <text evidence="2">The sequence shown here is derived from an EMBL/GenBank/DDBJ whole genome shotgun (WGS) entry which is preliminary data.</text>
</comment>
<dbReference type="Gene3D" id="3.40.50.720">
    <property type="entry name" value="NAD(P)-binding Rossmann-like Domain"/>
    <property type="match status" value="1"/>
</dbReference>
<keyword evidence="3" id="KW-1185">Reference proteome</keyword>
<reference evidence="2 3" key="1">
    <citation type="submission" date="2020-08" db="EMBL/GenBank/DDBJ databases">
        <title>Genomic Encyclopedia of Type Strains, Phase IV (KMG-IV): sequencing the most valuable type-strain genomes for metagenomic binning, comparative biology and taxonomic classification.</title>
        <authorList>
            <person name="Goeker M."/>
        </authorList>
    </citation>
    <scope>NUCLEOTIDE SEQUENCE [LARGE SCALE GENOMIC DNA]</scope>
    <source>
        <strain evidence="2 3">DSM 29050</strain>
    </source>
</reference>
<evidence type="ECO:0000259" key="1">
    <source>
        <dbReference type="Pfam" id="PF13460"/>
    </source>
</evidence>